<evidence type="ECO:0000313" key="2">
    <source>
        <dbReference type="EMBL" id="APW61898.1"/>
    </source>
</evidence>
<dbReference type="STRING" id="1387353.BSF38_03428"/>
<dbReference type="Proteomes" id="UP000186309">
    <property type="component" value="Chromosome"/>
</dbReference>
<feature type="signal peptide" evidence="1">
    <location>
        <begin position="1"/>
        <end position="25"/>
    </location>
</feature>
<dbReference type="AlphaFoldDB" id="A0A1U7CSL4"/>
<dbReference type="InterPro" id="IPR010634">
    <property type="entry name" value="DUF1223"/>
</dbReference>
<proteinExistence type="predicted"/>
<evidence type="ECO:0000256" key="1">
    <source>
        <dbReference type="SAM" id="SignalP"/>
    </source>
</evidence>
<accession>A0A1U7CSL4</accession>
<gene>
    <name evidence="2" type="ORF">BSF38_03428</name>
</gene>
<protein>
    <recommendedName>
        <fullName evidence="4">DUF1223 domain-containing protein</fullName>
    </recommendedName>
</protein>
<dbReference type="KEGG" id="pbor:BSF38_03428"/>
<feature type="chain" id="PRO_5012233938" description="DUF1223 domain-containing protein" evidence="1">
    <location>
        <begin position="26"/>
        <end position="271"/>
    </location>
</feature>
<dbReference type="SUPFAM" id="SSF52833">
    <property type="entry name" value="Thioredoxin-like"/>
    <property type="match status" value="1"/>
</dbReference>
<dbReference type="PANTHER" id="PTHR36057:SF1">
    <property type="entry name" value="LIPOPROTEIN LIPID ATTACHMENT SITE-LIKE PROTEIN, PUTATIVE (DUF1223)-RELATED"/>
    <property type="match status" value="1"/>
</dbReference>
<dbReference type="PANTHER" id="PTHR36057">
    <property type="match status" value="1"/>
</dbReference>
<evidence type="ECO:0008006" key="4">
    <source>
        <dbReference type="Google" id="ProtNLM"/>
    </source>
</evidence>
<dbReference type="OrthoDB" id="9808254at2"/>
<name>A0A1U7CSL4_9BACT</name>
<dbReference type="EMBL" id="CP019082">
    <property type="protein sequence ID" value="APW61898.1"/>
    <property type="molecule type" value="Genomic_DNA"/>
</dbReference>
<dbReference type="Pfam" id="PF06764">
    <property type="entry name" value="DUF1223"/>
    <property type="match status" value="1"/>
</dbReference>
<organism evidence="2 3">
    <name type="scientific">Paludisphaera borealis</name>
    <dbReference type="NCBI Taxonomy" id="1387353"/>
    <lineage>
        <taxon>Bacteria</taxon>
        <taxon>Pseudomonadati</taxon>
        <taxon>Planctomycetota</taxon>
        <taxon>Planctomycetia</taxon>
        <taxon>Isosphaerales</taxon>
        <taxon>Isosphaeraceae</taxon>
        <taxon>Paludisphaera</taxon>
    </lineage>
</organism>
<keyword evidence="3" id="KW-1185">Reference proteome</keyword>
<sequence>MRRRTKFLALAAPLLIAFGLGRAEGADEPDGSKRMVLVELYTSQGCDMCPTAEKILGALGEKNERIVPIAFHVDYFNDPWKDVFSDPLYSQRQATYNELYKKPKNAEYGLYYTPMLMIDGEQSVNGRDPTGAEAAIRKALAKKPGVGLDVALDVKPDGLTGMAAITVSSRSTRVEKTPLLVCAVLREDGVTTNVPSGENAGKSLVARYPARLTKYEFIELDGKSPATQRFPLIIEPSWKREKLRLAVFVQDKKTGVVHQAADFPWRSTGSR</sequence>
<reference evidence="3" key="1">
    <citation type="submission" date="2016-12" db="EMBL/GenBank/DDBJ databases">
        <title>Comparative genomics of four Isosphaeraceae planctomycetes: a common pool of plasmids and glycoside hydrolase genes.</title>
        <authorList>
            <person name="Ivanova A."/>
        </authorList>
    </citation>
    <scope>NUCLEOTIDE SEQUENCE [LARGE SCALE GENOMIC DNA]</scope>
    <source>
        <strain evidence="3">PX4</strain>
    </source>
</reference>
<keyword evidence="1" id="KW-0732">Signal</keyword>
<evidence type="ECO:0000313" key="3">
    <source>
        <dbReference type="Proteomes" id="UP000186309"/>
    </source>
</evidence>
<dbReference type="RefSeq" id="WP_076347603.1">
    <property type="nucleotide sequence ID" value="NZ_CP019082.1"/>
</dbReference>
<dbReference type="InterPro" id="IPR036249">
    <property type="entry name" value="Thioredoxin-like_sf"/>
</dbReference>